<accession>A0A8J4UZZ4</accession>
<reference evidence="1" key="1">
    <citation type="submission" date="2020-01" db="EMBL/GenBank/DDBJ databases">
        <title>Development of genomics and gene disruption for Polysphondylium violaceum indicates a role for the polyketide synthase stlB in stalk morphogenesis.</title>
        <authorList>
            <person name="Narita B."/>
            <person name="Kawabe Y."/>
            <person name="Kin K."/>
            <person name="Saito T."/>
            <person name="Gibbs R."/>
            <person name="Kuspa A."/>
            <person name="Muzny D."/>
            <person name="Queller D."/>
            <person name="Richards S."/>
            <person name="Strassman J."/>
            <person name="Sucgang R."/>
            <person name="Worley K."/>
            <person name="Schaap P."/>
        </authorList>
    </citation>
    <scope>NUCLEOTIDE SEQUENCE</scope>
    <source>
        <strain evidence="1">QSvi11</strain>
    </source>
</reference>
<gene>
    <name evidence="1" type="ORF">CYY_010153</name>
</gene>
<sequence>LTGRIRVLDNHDSIYFYYSQIYKDAFIDIKSIILEAACQIGSLKILEFIYEKGITLKLSPTQASCSRKLFYGHTLSKTLSLEECKIVEKLSNGPDSERLVLIIRKLDVLYYCCVHGTVEKLNYFYPLFQHYLNREDLLLKLSKACIEYEQYHMIRVLNSYGLFVSDNRIHFESLCSTSSIRYLLDDAERLIANTQEAEKLEELCLKLLLWAFRKNDLVGVKYIFSKHRFESFLDHEMLFLQNPAIIEYINKNRSLCFTAQSSFANTGDLFSDTLYKELPYRYRINPPLMKYLIQEKCINLNKFTCEYKNYLEGFFSLNDQSTNQELIYQFPRFCEFVYLVDHKNYSSIDPFINILIDDKNRCNSDRYLEYIYRNQHKFQNKPSFQSAFDHMIINFNENKLKQSSHLLHTLIFKYKCVLNDSHYHYLVKYNDGVTLFGIISKYIKKSKWRLKLTFQKVTKKRGRKPNNPLLLRITLKKNFKQKQIRQRKQRKTKEKLQVVEKHPLDDLQIEAGYSRIKNNDGTFKFSIIKKKIEDPIDLGLDYDDETSTAPNIEGSITFQSSHQLSLFCFNINLEEFLHMCQFLLYNRLFSTDNKDIQGLFIGTIPQSLFVYHFSQLK</sequence>
<proteinExistence type="predicted"/>
<evidence type="ECO:0000313" key="2">
    <source>
        <dbReference type="Proteomes" id="UP000695562"/>
    </source>
</evidence>
<feature type="non-terminal residue" evidence="1">
    <location>
        <position position="617"/>
    </location>
</feature>
<name>A0A8J4UZZ4_9MYCE</name>
<dbReference type="Proteomes" id="UP000695562">
    <property type="component" value="Unassembled WGS sequence"/>
</dbReference>
<protein>
    <submittedName>
        <fullName evidence="1">Uncharacterized protein</fullName>
    </submittedName>
</protein>
<dbReference type="AlphaFoldDB" id="A0A8J4UZZ4"/>
<keyword evidence="2" id="KW-1185">Reference proteome</keyword>
<comment type="caution">
    <text evidence="1">The sequence shown here is derived from an EMBL/GenBank/DDBJ whole genome shotgun (WGS) entry which is preliminary data.</text>
</comment>
<dbReference type="EMBL" id="AJWJ01000948">
    <property type="protein sequence ID" value="KAF2068522.1"/>
    <property type="molecule type" value="Genomic_DNA"/>
</dbReference>
<evidence type="ECO:0000313" key="1">
    <source>
        <dbReference type="EMBL" id="KAF2068522.1"/>
    </source>
</evidence>
<organism evidence="1 2">
    <name type="scientific">Polysphondylium violaceum</name>
    <dbReference type="NCBI Taxonomy" id="133409"/>
    <lineage>
        <taxon>Eukaryota</taxon>
        <taxon>Amoebozoa</taxon>
        <taxon>Evosea</taxon>
        <taxon>Eumycetozoa</taxon>
        <taxon>Dictyostelia</taxon>
        <taxon>Dictyosteliales</taxon>
        <taxon>Dictyosteliaceae</taxon>
        <taxon>Polysphondylium</taxon>
    </lineage>
</organism>